<dbReference type="EMBL" id="CH479209">
    <property type="protein sequence ID" value="EDW32673.1"/>
    <property type="molecule type" value="Genomic_DNA"/>
</dbReference>
<protein>
    <submittedName>
        <fullName evidence="1">GL18309</fullName>
    </submittedName>
</protein>
<sequence>MENNTTVVERVDNATVGKWHYECMWDGKTLESLDVRVGARLQVEDFECRTDLYDSHNDDKLQLQHAEMATSLKRISCI</sequence>
<keyword evidence="2" id="KW-1185">Reference proteome</keyword>
<dbReference type="HOGENOM" id="CLU_2624616_0_0_1"/>
<name>B4H4R1_DROPE</name>
<reference evidence="1 2" key="1">
    <citation type="journal article" date="2007" name="Nature">
        <title>Evolution of genes and genomes on the Drosophila phylogeny.</title>
        <authorList>
            <consortium name="Drosophila 12 Genomes Consortium"/>
            <person name="Clark A.G."/>
            <person name="Eisen M.B."/>
            <person name="Smith D.R."/>
            <person name="Bergman C.M."/>
            <person name="Oliver B."/>
            <person name="Markow T.A."/>
            <person name="Kaufman T.C."/>
            <person name="Kellis M."/>
            <person name="Gelbart W."/>
            <person name="Iyer V.N."/>
            <person name="Pollard D.A."/>
            <person name="Sackton T.B."/>
            <person name="Larracuente A.M."/>
            <person name="Singh N.D."/>
            <person name="Abad J.P."/>
            <person name="Abt D.N."/>
            <person name="Adryan B."/>
            <person name="Aguade M."/>
            <person name="Akashi H."/>
            <person name="Anderson W.W."/>
            <person name="Aquadro C.F."/>
            <person name="Ardell D.H."/>
            <person name="Arguello R."/>
            <person name="Artieri C.G."/>
            <person name="Barbash D.A."/>
            <person name="Barker D."/>
            <person name="Barsanti P."/>
            <person name="Batterham P."/>
            <person name="Batzoglou S."/>
            <person name="Begun D."/>
            <person name="Bhutkar A."/>
            <person name="Blanco E."/>
            <person name="Bosak S.A."/>
            <person name="Bradley R.K."/>
            <person name="Brand A.D."/>
            <person name="Brent M.R."/>
            <person name="Brooks A.N."/>
            <person name="Brown R.H."/>
            <person name="Butlin R.K."/>
            <person name="Caggese C."/>
            <person name="Calvi B.R."/>
            <person name="Bernardo de Carvalho A."/>
            <person name="Caspi A."/>
            <person name="Castrezana S."/>
            <person name="Celniker S.E."/>
            <person name="Chang J.L."/>
            <person name="Chapple C."/>
            <person name="Chatterji S."/>
            <person name="Chinwalla A."/>
            <person name="Civetta A."/>
            <person name="Clifton S.W."/>
            <person name="Comeron J.M."/>
            <person name="Costello J.C."/>
            <person name="Coyne J.A."/>
            <person name="Daub J."/>
            <person name="David R.G."/>
            <person name="Delcher A.L."/>
            <person name="Delehaunty K."/>
            <person name="Do C.B."/>
            <person name="Ebling H."/>
            <person name="Edwards K."/>
            <person name="Eickbush T."/>
            <person name="Evans J.D."/>
            <person name="Filipski A."/>
            <person name="Findeiss S."/>
            <person name="Freyhult E."/>
            <person name="Fulton L."/>
            <person name="Fulton R."/>
            <person name="Garcia A.C."/>
            <person name="Gardiner A."/>
            <person name="Garfield D.A."/>
            <person name="Garvin B.E."/>
            <person name="Gibson G."/>
            <person name="Gilbert D."/>
            <person name="Gnerre S."/>
            <person name="Godfrey J."/>
            <person name="Good R."/>
            <person name="Gotea V."/>
            <person name="Gravely B."/>
            <person name="Greenberg A.J."/>
            <person name="Griffiths-Jones S."/>
            <person name="Gross S."/>
            <person name="Guigo R."/>
            <person name="Gustafson E.A."/>
            <person name="Haerty W."/>
            <person name="Hahn M.W."/>
            <person name="Halligan D.L."/>
            <person name="Halpern A.L."/>
            <person name="Halter G.M."/>
            <person name="Han M.V."/>
            <person name="Heger A."/>
            <person name="Hillier L."/>
            <person name="Hinrichs A.S."/>
            <person name="Holmes I."/>
            <person name="Hoskins R.A."/>
            <person name="Hubisz M.J."/>
            <person name="Hultmark D."/>
            <person name="Huntley M.A."/>
            <person name="Jaffe D.B."/>
            <person name="Jagadeeshan S."/>
            <person name="Jeck W.R."/>
            <person name="Johnson J."/>
            <person name="Jones C.D."/>
            <person name="Jordan W.C."/>
            <person name="Karpen G.H."/>
            <person name="Kataoka E."/>
            <person name="Keightley P.D."/>
            <person name="Kheradpour P."/>
            <person name="Kirkness E.F."/>
            <person name="Koerich L.B."/>
            <person name="Kristiansen K."/>
            <person name="Kudrna D."/>
            <person name="Kulathinal R.J."/>
            <person name="Kumar S."/>
            <person name="Kwok R."/>
            <person name="Lander E."/>
            <person name="Langley C.H."/>
            <person name="Lapoint R."/>
            <person name="Lazzaro B.P."/>
            <person name="Lee S.J."/>
            <person name="Levesque L."/>
            <person name="Li R."/>
            <person name="Lin C.F."/>
            <person name="Lin M.F."/>
            <person name="Lindblad-Toh K."/>
            <person name="Llopart A."/>
            <person name="Long M."/>
            <person name="Low L."/>
            <person name="Lozovsky E."/>
            <person name="Lu J."/>
            <person name="Luo M."/>
            <person name="Machado C.A."/>
            <person name="Makalowski W."/>
            <person name="Marzo M."/>
            <person name="Matsuda M."/>
            <person name="Matzkin L."/>
            <person name="McAllister B."/>
            <person name="McBride C.S."/>
            <person name="McKernan B."/>
            <person name="McKernan K."/>
            <person name="Mendez-Lago M."/>
            <person name="Minx P."/>
            <person name="Mollenhauer M.U."/>
            <person name="Montooth K."/>
            <person name="Mount S.M."/>
            <person name="Mu X."/>
            <person name="Myers E."/>
            <person name="Negre B."/>
            <person name="Newfeld S."/>
            <person name="Nielsen R."/>
            <person name="Noor M.A."/>
            <person name="O'Grady P."/>
            <person name="Pachter L."/>
            <person name="Papaceit M."/>
            <person name="Parisi M.J."/>
            <person name="Parisi M."/>
            <person name="Parts L."/>
            <person name="Pedersen J.S."/>
            <person name="Pesole G."/>
            <person name="Phillippy A.M."/>
            <person name="Ponting C.P."/>
            <person name="Pop M."/>
            <person name="Porcelli D."/>
            <person name="Powell J.R."/>
            <person name="Prohaska S."/>
            <person name="Pruitt K."/>
            <person name="Puig M."/>
            <person name="Quesneville H."/>
            <person name="Ram K.R."/>
            <person name="Rand D."/>
            <person name="Rasmussen M.D."/>
            <person name="Reed L.K."/>
            <person name="Reenan R."/>
            <person name="Reily A."/>
            <person name="Remington K.A."/>
            <person name="Rieger T.T."/>
            <person name="Ritchie M.G."/>
            <person name="Robin C."/>
            <person name="Rogers Y.H."/>
            <person name="Rohde C."/>
            <person name="Rozas J."/>
            <person name="Rubenfield M.J."/>
            <person name="Ruiz A."/>
            <person name="Russo S."/>
            <person name="Salzberg S.L."/>
            <person name="Sanchez-Gracia A."/>
            <person name="Saranga D.J."/>
            <person name="Sato H."/>
            <person name="Schaeffer S.W."/>
            <person name="Schatz M.C."/>
            <person name="Schlenke T."/>
            <person name="Schwartz R."/>
            <person name="Segarra C."/>
            <person name="Singh R.S."/>
            <person name="Sirot L."/>
            <person name="Sirota M."/>
            <person name="Sisneros N.B."/>
            <person name="Smith C.D."/>
            <person name="Smith T.F."/>
            <person name="Spieth J."/>
            <person name="Stage D.E."/>
            <person name="Stark A."/>
            <person name="Stephan W."/>
            <person name="Strausberg R.L."/>
            <person name="Strempel S."/>
            <person name="Sturgill D."/>
            <person name="Sutton G."/>
            <person name="Sutton G.G."/>
            <person name="Tao W."/>
            <person name="Teichmann S."/>
            <person name="Tobari Y.N."/>
            <person name="Tomimura Y."/>
            <person name="Tsolas J.M."/>
            <person name="Valente V.L."/>
            <person name="Venter E."/>
            <person name="Venter J.C."/>
            <person name="Vicario S."/>
            <person name="Vieira F.G."/>
            <person name="Vilella A.J."/>
            <person name="Villasante A."/>
            <person name="Walenz B."/>
            <person name="Wang J."/>
            <person name="Wasserman M."/>
            <person name="Watts T."/>
            <person name="Wilson D."/>
            <person name="Wilson R.K."/>
            <person name="Wing R.A."/>
            <person name="Wolfner M.F."/>
            <person name="Wong A."/>
            <person name="Wong G.K."/>
            <person name="Wu C.I."/>
            <person name="Wu G."/>
            <person name="Yamamoto D."/>
            <person name="Yang H.P."/>
            <person name="Yang S.P."/>
            <person name="Yorke J.A."/>
            <person name="Yoshida K."/>
            <person name="Zdobnov E."/>
            <person name="Zhang P."/>
            <person name="Zhang Y."/>
            <person name="Zimin A.V."/>
            <person name="Baldwin J."/>
            <person name="Abdouelleil A."/>
            <person name="Abdulkadir J."/>
            <person name="Abebe A."/>
            <person name="Abera B."/>
            <person name="Abreu J."/>
            <person name="Acer S.C."/>
            <person name="Aftuck L."/>
            <person name="Alexander A."/>
            <person name="An P."/>
            <person name="Anderson E."/>
            <person name="Anderson S."/>
            <person name="Arachi H."/>
            <person name="Azer M."/>
            <person name="Bachantsang P."/>
            <person name="Barry A."/>
            <person name="Bayul T."/>
            <person name="Berlin A."/>
            <person name="Bessette D."/>
            <person name="Bloom T."/>
            <person name="Blye J."/>
            <person name="Boguslavskiy L."/>
            <person name="Bonnet C."/>
            <person name="Boukhgalter B."/>
            <person name="Bourzgui I."/>
            <person name="Brown A."/>
            <person name="Cahill P."/>
            <person name="Channer S."/>
            <person name="Cheshatsang Y."/>
            <person name="Chuda L."/>
            <person name="Citroen M."/>
            <person name="Collymore A."/>
            <person name="Cooke P."/>
            <person name="Costello M."/>
            <person name="D'Aco K."/>
            <person name="Daza R."/>
            <person name="De Haan G."/>
            <person name="DeGray S."/>
            <person name="DeMaso C."/>
            <person name="Dhargay N."/>
            <person name="Dooley K."/>
            <person name="Dooley E."/>
            <person name="Doricent M."/>
            <person name="Dorje P."/>
            <person name="Dorjee K."/>
            <person name="Dupes A."/>
            <person name="Elong R."/>
            <person name="Falk J."/>
            <person name="Farina A."/>
            <person name="Faro S."/>
            <person name="Ferguson D."/>
            <person name="Fisher S."/>
            <person name="Foley C.D."/>
            <person name="Franke A."/>
            <person name="Friedrich D."/>
            <person name="Gadbois L."/>
            <person name="Gearin G."/>
            <person name="Gearin C.R."/>
            <person name="Giannoukos G."/>
            <person name="Goode T."/>
            <person name="Graham J."/>
            <person name="Grandbois E."/>
            <person name="Grewal S."/>
            <person name="Gyaltsen K."/>
            <person name="Hafez N."/>
            <person name="Hagos B."/>
            <person name="Hall J."/>
            <person name="Henson C."/>
            <person name="Hollinger A."/>
            <person name="Honan T."/>
            <person name="Huard M.D."/>
            <person name="Hughes L."/>
            <person name="Hurhula B."/>
            <person name="Husby M.E."/>
            <person name="Kamat A."/>
            <person name="Kanga B."/>
            <person name="Kashin S."/>
            <person name="Khazanovich D."/>
            <person name="Kisner P."/>
            <person name="Lance K."/>
            <person name="Lara M."/>
            <person name="Lee W."/>
            <person name="Lennon N."/>
            <person name="Letendre F."/>
            <person name="LeVine R."/>
            <person name="Lipovsky A."/>
            <person name="Liu X."/>
            <person name="Liu J."/>
            <person name="Liu S."/>
            <person name="Lokyitsang T."/>
            <person name="Lokyitsang Y."/>
            <person name="Lubonja R."/>
            <person name="Lui A."/>
            <person name="MacDonald P."/>
            <person name="Magnisalis V."/>
            <person name="Maru K."/>
            <person name="Matthews C."/>
            <person name="McCusker W."/>
            <person name="McDonough S."/>
            <person name="Mehta T."/>
            <person name="Meldrim J."/>
            <person name="Meneus L."/>
            <person name="Mihai O."/>
            <person name="Mihalev A."/>
            <person name="Mihova T."/>
            <person name="Mittelman R."/>
            <person name="Mlenga V."/>
            <person name="Montmayeur A."/>
            <person name="Mulrain L."/>
            <person name="Navidi A."/>
            <person name="Naylor J."/>
            <person name="Negash T."/>
            <person name="Nguyen T."/>
            <person name="Nguyen N."/>
            <person name="Nicol R."/>
            <person name="Norbu C."/>
            <person name="Norbu N."/>
            <person name="Novod N."/>
            <person name="O'Neill B."/>
            <person name="Osman S."/>
            <person name="Markiewicz E."/>
            <person name="Oyono O.L."/>
            <person name="Patti C."/>
            <person name="Phunkhang P."/>
            <person name="Pierre F."/>
            <person name="Priest M."/>
            <person name="Raghuraman S."/>
            <person name="Rege F."/>
            <person name="Reyes R."/>
            <person name="Rise C."/>
            <person name="Rogov P."/>
            <person name="Ross K."/>
            <person name="Ryan E."/>
            <person name="Settipalli S."/>
            <person name="Shea T."/>
            <person name="Sherpa N."/>
            <person name="Shi L."/>
            <person name="Shih D."/>
            <person name="Sparrow T."/>
            <person name="Spaulding J."/>
            <person name="Stalker J."/>
            <person name="Stange-Thomann N."/>
            <person name="Stavropoulos S."/>
            <person name="Stone C."/>
            <person name="Strader C."/>
            <person name="Tesfaye S."/>
            <person name="Thomson T."/>
            <person name="Thoulutsang Y."/>
            <person name="Thoulutsang D."/>
            <person name="Topham K."/>
            <person name="Topping I."/>
            <person name="Tsamla T."/>
            <person name="Vassiliev H."/>
            <person name="Vo A."/>
            <person name="Wangchuk T."/>
            <person name="Wangdi T."/>
            <person name="Weiand M."/>
            <person name="Wilkinson J."/>
            <person name="Wilson A."/>
            <person name="Yadav S."/>
            <person name="Young G."/>
            <person name="Yu Q."/>
            <person name="Zembek L."/>
            <person name="Zhong D."/>
            <person name="Zimmer A."/>
            <person name="Zwirko Z."/>
            <person name="Jaffe D.B."/>
            <person name="Alvarez P."/>
            <person name="Brockman W."/>
            <person name="Butler J."/>
            <person name="Chin C."/>
            <person name="Gnerre S."/>
            <person name="Grabherr M."/>
            <person name="Kleber M."/>
            <person name="Mauceli E."/>
            <person name="MacCallum I."/>
        </authorList>
    </citation>
    <scope>NUCLEOTIDE SEQUENCE [LARGE SCALE GENOMIC DNA]</scope>
    <source>
        <strain evidence="2">MSH-3 / Tucson 14011-0111.49</strain>
    </source>
</reference>
<dbReference type="AlphaFoldDB" id="B4H4R1"/>
<dbReference type="Proteomes" id="UP000008744">
    <property type="component" value="Unassembled WGS sequence"/>
</dbReference>
<evidence type="ECO:0000313" key="2">
    <source>
        <dbReference type="Proteomes" id="UP000008744"/>
    </source>
</evidence>
<dbReference type="OrthoDB" id="6381660at2759"/>
<evidence type="ECO:0000313" key="1">
    <source>
        <dbReference type="EMBL" id="EDW32673.1"/>
    </source>
</evidence>
<dbReference type="STRING" id="7234.B4H4R1"/>
<proteinExistence type="predicted"/>
<organism evidence="2">
    <name type="scientific">Drosophila persimilis</name>
    <name type="common">Fruit fly</name>
    <dbReference type="NCBI Taxonomy" id="7234"/>
    <lineage>
        <taxon>Eukaryota</taxon>
        <taxon>Metazoa</taxon>
        <taxon>Ecdysozoa</taxon>
        <taxon>Arthropoda</taxon>
        <taxon>Hexapoda</taxon>
        <taxon>Insecta</taxon>
        <taxon>Pterygota</taxon>
        <taxon>Neoptera</taxon>
        <taxon>Endopterygota</taxon>
        <taxon>Diptera</taxon>
        <taxon>Brachycera</taxon>
        <taxon>Muscomorpha</taxon>
        <taxon>Ephydroidea</taxon>
        <taxon>Drosophilidae</taxon>
        <taxon>Drosophila</taxon>
        <taxon>Sophophora</taxon>
    </lineage>
</organism>
<accession>B4H4R1</accession>
<gene>
    <name evidence="1" type="primary">Dper\GL18309</name>
    <name evidence="1" type="ORF">Dper_GL18309</name>
</gene>